<protein>
    <submittedName>
        <fullName evidence="1">Uncharacterized protein</fullName>
    </submittedName>
</protein>
<proteinExistence type="predicted"/>
<dbReference type="EMBL" id="GGEC01001098">
    <property type="protein sequence ID" value="MBW81581.1"/>
    <property type="molecule type" value="Transcribed_RNA"/>
</dbReference>
<dbReference type="AlphaFoldDB" id="A0A2P2IK72"/>
<name>A0A2P2IK72_RHIMU</name>
<reference evidence="1" key="1">
    <citation type="submission" date="2018-02" db="EMBL/GenBank/DDBJ databases">
        <title>Rhizophora mucronata_Transcriptome.</title>
        <authorList>
            <person name="Meera S.P."/>
            <person name="Sreeshan A."/>
            <person name="Augustine A."/>
        </authorList>
    </citation>
    <scope>NUCLEOTIDE SEQUENCE</scope>
    <source>
        <tissue evidence="1">Leaf</tissue>
    </source>
</reference>
<accession>A0A2P2IK72</accession>
<sequence>MIFLTPHLSCIVLWMPLLMELSTRINSMIFAQVSSA</sequence>
<evidence type="ECO:0000313" key="1">
    <source>
        <dbReference type="EMBL" id="MBW81581.1"/>
    </source>
</evidence>
<organism evidence="1">
    <name type="scientific">Rhizophora mucronata</name>
    <name type="common">Asiatic mangrove</name>
    <dbReference type="NCBI Taxonomy" id="61149"/>
    <lineage>
        <taxon>Eukaryota</taxon>
        <taxon>Viridiplantae</taxon>
        <taxon>Streptophyta</taxon>
        <taxon>Embryophyta</taxon>
        <taxon>Tracheophyta</taxon>
        <taxon>Spermatophyta</taxon>
        <taxon>Magnoliopsida</taxon>
        <taxon>eudicotyledons</taxon>
        <taxon>Gunneridae</taxon>
        <taxon>Pentapetalae</taxon>
        <taxon>rosids</taxon>
        <taxon>fabids</taxon>
        <taxon>Malpighiales</taxon>
        <taxon>Rhizophoraceae</taxon>
        <taxon>Rhizophora</taxon>
    </lineage>
</organism>